<dbReference type="AlphaFoldDB" id="A0A1E5NXS9"/>
<dbReference type="Pfam" id="PF20182">
    <property type="entry name" value="DUF6545"/>
    <property type="match status" value="1"/>
</dbReference>
<organism evidence="3 4">
    <name type="scientific">Streptomyces subrutilus</name>
    <dbReference type="NCBI Taxonomy" id="36818"/>
    <lineage>
        <taxon>Bacteria</taxon>
        <taxon>Bacillati</taxon>
        <taxon>Actinomycetota</taxon>
        <taxon>Actinomycetes</taxon>
        <taxon>Kitasatosporales</taxon>
        <taxon>Streptomycetaceae</taxon>
        <taxon>Streptomyces</taxon>
    </lineage>
</organism>
<protein>
    <recommendedName>
        <fullName evidence="2">DUF6545 domain-containing protein</fullName>
    </recommendedName>
</protein>
<feature type="domain" description="DUF6545" evidence="2">
    <location>
        <begin position="254"/>
        <end position="392"/>
    </location>
</feature>
<evidence type="ECO:0000256" key="1">
    <source>
        <dbReference type="SAM" id="Phobius"/>
    </source>
</evidence>
<feature type="transmembrane region" description="Helical" evidence="1">
    <location>
        <begin position="6"/>
        <end position="23"/>
    </location>
</feature>
<dbReference type="InterPro" id="IPR050039">
    <property type="entry name" value="MAB_1171c-like"/>
</dbReference>
<proteinExistence type="predicted"/>
<dbReference type="RefSeq" id="WP_069917911.1">
    <property type="nucleotide sequence ID" value="NZ_CM007203.1"/>
</dbReference>
<name>A0A1E5NXS9_9ACTN</name>
<keyword evidence="4" id="KW-1185">Reference proteome</keyword>
<evidence type="ECO:0000313" key="4">
    <source>
        <dbReference type="Proteomes" id="UP000095705"/>
    </source>
</evidence>
<feature type="transmembrane region" description="Helical" evidence="1">
    <location>
        <begin position="144"/>
        <end position="163"/>
    </location>
</feature>
<keyword evidence="1" id="KW-0812">Transmembrane</keyword>
<reference evidence="3 4" key="1">
    <citation type="submission" date="2016-08" db="EMBL/GenBank/DDBJ databases">
        <title>The complete genome of Streptomyces subrutilus 10-1-1.</title>
        <authorList>
            <person name="Chen X."/>
        </authorList>
    </citation>
    <scope>NUCLEOTIDE SEQUENCE [LARGE SCALE GENOMIC DNA]</scope>
    <source>
        <strain evidence="3 4">10-1-1</strain>
        <plasmid evidence="4">pacmp1</plasmid>
    </source>
</reference>
<geneLocation type="plasmid" evidence="4">
    <name>pacmp1</name>
</geneLocation>
<feature type="transmembrane region" description="Helical" evidence="1">
    <location>
        <begin position="105"/>
        <end position="124"/>
    </location>
</feature>
<feature type="transmembrane region" description="Helical" evidence="1">
    <location>
        <begin position="214"/>
        <end position="242"/>
    </location>
</feature>
<feature type="transmembrane region" description="Helical" evidence="1">
    <location>
        <begin position="183"/>
        <end position="202"/>
    </location>
</feature>
<feature type="transmembrane region" description="Helical" evidence="1">
    <location>
        <begin position="69"/>
        <end position="93"/>
    </location>
</feature>
<feature type="transmembrane region" description="Helical" evidence="1">
    <location>
        <begin position="35"/>
        <end position="57"/>
    </location>
</feature>
<dbReference type="EMBL" id="MEHK01000005">
    <property type="protein sequence ID" value="OEJ21023.1"/>
    <property type="molecule type" value="Genomic_DNA"/>
</dbReference>
<dbReference type="InterPro" id="IPR046675">
    <property type="entry name" value="DUF6545"/>
</dbReference>
<keyword evidence="3" id="KW-0614">Plasmid</keyword>
<dbReference type="OrthoDB" id="3685619at2"/>
<evidence type="ECO:0000313" key="3">
    <source>
        <dbReference type="EMBL" id="OEJ21023.1"/>
    </source>
</evidence>
<gene>
    <name evidence="3" type="ORF">BGK67_34570</name>
</gene>
<keyword evidence="1" id="KW-0472">Membrane</keyword>
<evidence type="ECO:0000259" key="2">
    <source>
        <dbReference type="Pfam" id="PF20182"/>
    </source>
</evidence>
<keyword evidence="1" id="KW-1133">Transmembrane helix</keyword>
<dbReference type="NCBIfam" id="NF042915">
    <property type="entry name" value="MAB_1171c_fam"/>
    <property type="match status" value="1"/>
</dbReference>
<dbReference type="Proteomes" id="UP000095705">
    <property type="component" value="Plasmid pACMP1"/>
</dbReference>
<sequence>MLLFNIVYGILAVISWSAFAYKLRDLIKDPGNRELRLLCLAIATFATPFVVAAPWAYVRIDRLIGITNIATLITYTSVAVCLASFLALLVSWSSAQDRIKLWHRLLVAYAVVTVGSMITLFSLADVSDGEHHVDFDVHYAETPYITQFLLVYAVLFVVGMTGLTRMCWGYSKAVDRPWLRRGLRVVAVGAVFGLGYGIPKVVSLTWDLLGTSPLHFISVVVAPMSASISAMLFAVGFTMPAWGVGLDSARARVNEYRAYRRLLPLWQAMTGAHPEVVLLPDLYPSNPRRAFRDDDLSFLVSRMVIEIRDVQLALRPHFDPAVARAVRELSQVQAKPADEVEAIIEAAQITHALRAKAAGKTEHHAAAVPHDPAAGDMGGERDWLIRVADAFDNGAFVDEALAKADAGDALTAEAKRS</sequence>
<comment type="caution">
    <text evidence="3">The sequence shown here is derived from an EMBL/GenBank/DDBJ whole genome shotgun (WGS) entry which is preliminary data.</text>
</comment>
<accession>A0A1E5NXS9</accession>